<gene>
    <name evidence="1" type="ORF">SAMEA2259716_05825</name>
</gene>
<accession>A0A1T8VHF7</accession>
<dbReference type="EMBL" id="FVGW01000028">
    <property type="protein sequence ID" value="SKN04207.1"/>
    <property type="molecule type" value="Genomic_DNA"/>
</dbReference>
<proteinExistence type="predicted"/>
<evidence type="ECO:0000313" key="1">
    <source>
        <dbReference type="EMBL" id="SKN04207.1"/>
    </source>
</evidence>
<name>A0A1T8VHF7_9MYCO</name>
<dbReference type="AlphaFoldDB" id="A0A1T8VHF7"/>
<evidence type="ECO:0000313" key="2">
    <source>
        <dbReference type="Proteomes" id="UP000190074"/>
    </source>
</evidence>
<sequence length="64" mass="7274">MPAEQHHALLTFQEQLDEVRDERRLADARDLTHLPVEFTSGMPTLLRRGALLKQQPGHLDGVAF</sequence>
<protein>
    <submittedName>
        <fullName evidence="1">Uncharacterized protein</fullName>
    </submittedName>
</protein>
<dbReference type="Proteomes" id="UP000190074">
    <property type="component" value="Unassembled WGS sequence"/>
</dbReference>
<organism evidence="1 2">
    <name type="scientific">Mycobacteroides abscessus subsp. massiliense</name>
    <dbReference type="NCBI Taxonomy" id="1962118"/>
    <lineage>
        <taxon>Bacteria</taxon>
        <taxon>Bacillati</taxon>
        <taxon>Actinomycetota</taxon>
        <taxon>Actinomycetes</taxon>
        <taxon>Mycobacteriales</taxon>
        <taxon>Mycobacteriaceae</taxon>
        <taxon>Mycobacteroides</taxon>
        <taxon>Mycobacteroides abscessus</taxon>
    </lineage>
</organism>
<reference evidence="1 2" key="1">
    <citation type="submission" date="2016-11" db="EMBL/GenBank/DDBJ databases">
        <authorList>
            <consortium name="Pathogen Informatics"/>
        </authorList>
    </citation>
    <scope>NUCLEOTIDE SEQUENCE [LARGE SCALE GENOMIC DNA]</scope>
    <source>
        <strain evidence="1 2">911</strain>
    </source>
</reference>